<accession>A0ABT9AE09</accession>
<sequence>MTDSSAPIDYQSLFRHLPGSYLLLAPDGTVLDNSDEHVTVSMLPREQAVGRNLFEAFPSAPESQRDLAASHEQVRRTLRPDTMPLLRYDLERPAELGGGTEERYWQLTHYPILDANGQLQFILQIPQDVTDQHRATTQAAEARQALDESRNRTQFILESLPVLVWTNRPDGTPDYFNPRWLEFTGKTQAEMLAVDWNSLTHPDDRPGLVAGWQKALADGTLFQYEYRLRRHDGQYRWLLIRSSPRRDASGRITMWVGAANDIHEQRQMVQELLGANETQAALAEQAYQTYQRAETQRATYQNLFMQAPAMICILRGPEHTYEFVNPLYQQVFPHRELLGRTVAEALPEVKDQGIIELLDKVYQTGETFHAHELPLQLERDASQQLTTSYFNFTYQQFQEQGQPAGIMVFAYEVTDFVRARQALERLREQGPDSGGLPLA</sequence>
<dbReference type="InterPro" id="IPR013656">
    <property type="entry name" value="PAS_4"/>
</dbReference>
<proteinExistence type="predicted"/>
<reference evidence="8" key="1">
    <citation type="submission" date="2023-07" db="EMBL/GenBank/DDBJ databases">
        <authorList>
            <person name="Kim M.K."/>
        </authorList>
    </citation>
    <scope>NUCLEOTIDE SEQUENCE</scope>
    <source>
        <strain evidence="8">M29</strain>
    </source>
</reference>
<evidence type="ECO:0000313" key="9">
    <source>
        <dbReference type="Proteomes" id="UP001167796"/>
    </source>
</evidence>
<dbReference type="RefSeq" id="WP_305012766.1">
    <property type="nucleotide sequence ID" value="NZ_JAUQSX010000009.1"/>
</dbReference>
<evidence type="ECO:0000256" key="2">
    <source>
        <dbReference type="ARBA" id="ARBA00012438"/>
    </source>
</evidence>
<dbReference type="EMBL" id="JAUQSX010000009">
    <property type="protein sequence ID" value="MDO7848085.1"/>
    <property type="molecule type" value="Genomic_DNA"/>
</dbReference>
<dbReference type="InterPro" id="IPR013655">
    <property type="entry name" value="PAS_fold_3"/>
</dbReference>
<keyword evidence="5" id="KW-0418">Kinase</keyword>
<dbReference type="PROSITE" id="PS50113">
    <property type="entry name" value="PAC"/>
    <property type="match status" value="1"/>
</dbReference>
<feature type="domain" description="PAS" evidence="6">
    <location>
        <begin position="149"/>
        <end position="219"/>
    </location>
</feature>
<dbReference type="CDD" id="cd00130">
    <property type="entry name" value="PAS"/>
    <property type="match status" value="1"/>
</dbReference>
<dbReference type="EC" id="2.7.13.3" evidence="2"/>
<evidence type="ECO:0000313" key="8">
    <source>
        <dbReference type="EMBL" id="MDO7848085.1"/>
    </source>
</evidence>
<dbReference type="Pfam" id="PF08448">
    <property type="entry name" value="PAS_4"/>
    <property type="match status" value="2"/>
</dbReference>
<dbReference type="NCBIfam" id="TIGR00229">
    <property type="entry name" value="sensory_box"/>
    <property type="match status" value="1"/>
</dbReference>
<keyword evidence="3" id="KW-0597">Phosphoprotein</keyword>
<dbReference type="SMART" id="SM00091">
    <property type="entry name" value="PAS"/>
    <property type="match status" value="3"/>
</dbReference>
<evidence type="ECO:0000259" key="7">
    <source>
        <dbReference type="PROSITE" id="PS50113"/>
    </source>
</evidence>
<evidence type="ECO:0000256" key="3">
    <source>
        <dbReference type="ARBA" id="ARBA00022553"/>
    </source>
</evidence>
<evidence type="ECO:0000259" key="6">
    <source>
        <dbReference type="PROSITE" id="PS50112"/>
    </source>
</evidence>
<dbReference type="SMART" id="SM00086">
    <property type="entry name" value="PAC"/>
    <property type="match status" value="2"/>
</dbReference>
<dbReference type="PANTHER" id="PTHR43304">
    <property type="entry name" value="PHYTOCHROME-LIKE PROTEIN CPH1"/>
    <property type="match status" value="1"/>
</dbReference>
<gene>
    <name evidence="8" type="ORF">Q5H92_17095</name>
</gene>
<protein>
    <recommendedName>
        <fullName evidence="2">histidine kinase</fullName>
        <ecNumber evidence="2">2.7.13.3</ecNumber>
    </recommendedName>
</protein>
<dbReference type="Proteomes" id="UP001167796">
    <property type="component" value="Unassembled WGS sequence"/>
</dbReference>
<comment type="catalytic activity">
    <reaction evidence="1">
        <text>ATP + protein L-histidine = ADP + protein N-phospho-L-histidine.</text>
        <dbReference type="EC" id="2.7.13.3"/>
    </reaction>
</comment>
<feature type="domain" description="PAC" evidence="7">
    <location>
        <begin position="222"/>
        <end position="274"/>
    </location>
</feature>
<dbReference type="PANTHER" id="PTHR43304:SF1">
    <property type="entry name" value="PAC DOMAIN-CONTAINING PROTEIN"/>
    <property type="match status" value="1"/>
</dbReference>
<dbReference type="SUPFAM" id="SSF55785">
    <property type="entry name" value="PYP-like sensor domain (PAS domain)"/>
    <property type="match status" value="3"/>
</dbReference>
<keyword evidence="9" id="KW-1185">Reference proteome</keyword>
<dbReference type="InterPro" id="IPR052162">
    <property type="entry name" value="Sensor_kinase/Photoreceptor"/>
</dbReference>
<name>A0ABT9AE09_9BACT</name>
<dbReference type="InterPro" id="IPR000700">
    <property type="entry name" value="PAS-assoc_C"/>
</dbReference>
<dbReference type="PROSITE" id="PS50112">
    <property type="entry name" value="PAS"/>
    <property type="match status" value="1"/>
</dbReference>
<dbReference type="InterPro" id="IPR035965">
    <property type="entry name" value="PAS-like_dom_sf"/>
</dbReference>
<dbReference type="InterPro" id="IPR001610">
    <property type="entry name" value="PAC"/>
</dbReference>
<keyword evidence="4" id="KW-0808">Transferase</keyword>
<comment type="caution">
    <text evidence="8">The sequence shown here is derived from an EMBL/GenBank/DDBJ whole genome shotgun (WGS) entry which is preliminary data.</text>
</comment>
<dbReference type="Gene3D" id="3.30.450.20">
    <property type="entry name" value="PAS domain"/>
    <property type="match status" value="3"/>
</dbReference>
<evidence type="ECO:0000256" key="4">
    <source>
        <dbReference type="ARBA" id="ARBA00022679"/>
    </source>
</evidence>
<dbReference type="InterPro" id="IPR000014">
    <property type="entry name" value="PAS"/>
</dbReference>
<evidence type="ECO:0000256" key="5">
    <source>
        <dbReference type="ARBA" id="ARBA00022777"/>
    </source>
</evidence>
<dbReference type="Pfam" id="PF08447">
    <property type="entry name" value="PAS_3"/>
    <property type="match status" value="1"/>
</dbReference>
<evidence type="ECO:0000256" key="1">
    <source>
        <dbReference type="ARBA" id="ARBA00000085"/>
    </source>
</evidence>
<organism evidence="8 9">
    <name type="scientific">Hymenobacter mellowenesis</name>
    <dbReference type="NCBI Taxonomy" id="3063995"/>
    <lineage>
        <taxon>Bacteria</taxon>
        <taxon>Pseudomonadati</taxon>
        <taxon>Bacteroidota</taxon>
        <taxon>Cytophagia</taxon>
        <taxon>Cytophagales</taxon>
        <taxon>Hymenobacteraceae</taxon>
        <taxon>Hymenobacter</taxon>
    </lineage>
</organism>